<dbReference type="SUPFAM" id="SSF53474">
    <property type="entry name" value="alpha/beta-Hydrolases"/>
    <property type="match status" value="1"/>
</dbReference>
<evidence type="ECO:0000313" key="5">
    <source>
        <dbReference type="Proteomes" id="UP000789570"/>
    </source>
</evidence>
<dbReference type="AlphaFoldDB" id="A0A9N9DHP6"/>
<dbReference type="PANTHER" id="PTHR42044">
    <property type="entry name" value="DUF676 DOMAIN-CONTAINING PROTEIN-RELATED"/>
    <property type="match status" value="1"/>
</dbReference>
<reference evidence="4" key="1">
    <citation type="submission" date="2021-06" db="EMBL/GenBank/DDBJ databases">
        <authorList>
            <person name="Kallberg Y."/>
            <person name="Tangrot J."/>
            <person name="Rosling A."/>
        </authorList>
    </citation>
    <scope>NUCLEOTIDE SEQUENCE</scope>
    <source>
        <strain evidence="4">UK204</strain>
    </source>
</reference>
<dbReference type="Proteomes" id="UP000789570">
    <property type="component" value="Unassembled WGS sequence"/>
</dbReference>
<protein>
    <submittedName>
        <fullName evidence="4">10876_t:CDS:1</fullName>
    </submittedName>
</protein>
<dbReference type="InterPro" id="IPR029058">
    <property type="entry name" value="AB_hydrolase_fold"/>
</dbReference>
<dbReference type="Pfam" id="PF05057">
    <property type="entry name" value="DUF676"/>
    <property type="match status" value="1"/>
</dbReference>
<proteinExistence type="inferred from homology"/>
<dbReference type="InterPro" id="IPR007751">
    <property type="entry name" value="DUF676_lipase-like"/>
</dbReference>
<keyword evidence="2" id="KW-0812">Transmembrane</keyword>
<feature type="transmembrane region" description="Helical" evidence="2">
    <location>
        <begin position="61"/>
        <end position="83"/>
    </location>
</feature>
<comment type="caution">
    <text evidence="4">The sequence shown here is derived from an EMBL/GenBank/DDBJ whole genome shotgun (WGS) entry which is preliminary data.</text>
</comment>
<keyword evidence="5" id="KW-1185">Reference proteome</keyword>
<sequence length="324" mass="37981">MSNPWELMYEDFVWIFSHPYEVLIEFAFRNTILAMHFDYIKDEKKPKAEFNLLYWSNWRGLLSQILLFFITLPIFFVYPYFAMKALERPYVRMPALPTTDEERKIDEKEKWFFINGVMVNEDWLDENCKYLEARFGKKVIGILNSSYGLFWDVVETVLQRSFEIDTMSVRQATNYILPSLRDKKTETVRLISHSQGGVLANLVIKRLYTELSYTKEQGNMRKLSVHTFANISREFRNPDGLINCIEHYANRRDPVAIRGIINNINDKRTIGEIFINDVRNGGKGHLFNSFYSLNLDDYFSARGGDAVLLNLPGKVDHLPIKVVI</sequence>
<comment type="similarity">
    <text evidence="1">Belongs to the putative lipase ROG1 family.</text>
</comment>
<evidence type="ECO:0000256" key="2">
    <source>
        <dbReference type="SAM" id="Phobius"/>
    </source>
</evidence>
<evidence type="ECO:0000259" key="3">
    <source>
        <dbReference type="Pfam" id="PF05057"/>
    </source>
</evidence>
<gene>
    <name evidence="4" type="ORF">FCALED_LOCUS10550</name>
</gene>
<feature type="domain" description="DUF676" evidence="3">
    <location>
        <begin position="163"/>
        <end position="231"/>
    </location>
</feature>
<accession>A0A9N9DHP6</accession>
<evidence type="ECO:0000256" key="1">
    <source>
        <dbReference type="ARBA" id="ARBA00007920"/>
    </source>
</evidence>
<evidence type="ECO:0000313" key="4">
    <source>
        <dbReference type="EMBL" id="CAG8640731.1"/>
    </source>
</evidence>
<name>A0A9N9DHP6_9GLOM</name>
<organism evidence="4 5">
    <name type="scientific">Funneliformis caledonium</name>
    <dbReference type="NCBI Taxonomy" id="1117310"/>
    <lineage>
        <taxon>Eukaryota</taxon>
        <taxon>Fungi</taxon>
        <taxon>Fungi incertae sedis</taxon>
        <taxon>Mucoromycota</taxon>
        <taxon>Glomeromycotina</taxon>
        <taxon>Glomeromycetes</taxon>
        <taxon>Glomerales</taxon>
        <taxon>Glomeraceae</taxon>
        <taxon>Funneliformis</taxon>
    </lineage>
</organism>
<dbReference type="PANTHER" id="PTHR42044:SF2">
    <property type="entry name" value="DUF676 DOMAIN-CONTAINING PROTEIN"/>
    <property type="match status" value="1"/>
</dbReference>
<keyword evidence="2" id="KW-0472">Membrane</keyword>
<keyword evidence="2" id="KW-1133">Transmembrane helix</keyword>
<dbReference type="EMBL" id="CAJVPQ010003935">
    <property type="protein sequence ID" value="CAG8640731.1"/>
    <property type="molecule type" value="Genomic_DNA"/>
</dbReference>
<dbReference type="OrthoDB" id="202545at2759"/>